<gene>
    <name evidence="2" type="ordered locus">KSE_75550</name>
</gene>
<keyword evidence="3" id="KW-1185">Reference proteome</keyword>
<name>E4NK10_KITSK</name>
<evidence type="ECO:0000256" key="1">
    <source>
        <dbReference type="SAM" id="MobiDB-lite"/>
    </source>
</evidence>
<protein>
    <submittedName>
        <fullName evidence="2">Uncharacterized protein</fullName>
    </submittedName>
</protein>
<organism evidence="2 3">
    <name type="scientific">Kitasatospora setae (strain ATCC 33774 / DSM 43861 / JCM 3304 / KCC A-0304 / NBRC 14216 / KM-6054)</name>
    <name type="common">Streptomyces setae</name>
    <dbReference type="NCBI Taxonomy" id="452652"/>
    <lineage>
        <taxon>Bacteria</taxon>
        <taxon>Bacillati</taxon>
        <taxon>Actinomycetota</taxon>
        <taxon>Actinomycetes</taxon>
        <taxon>Kitasatosporales</taxon>
        <taxon>Streptomycetaceae</taxon>
        <taxon>Kitasatospora</taxon>
    </lineage>
</organism>
<proteinExistence type="predicted"/>
<reference evidence="2 3" key="1">
    <citation type="journal article" date="2010" name="DNA Res.">
        <title>Genome sequence of Kitasatospora setae NBRC 14216T: an evolutionary snapshot of the family Streptomycetaceae.</title>
        <authorList>
            <person name="Ichikawa N."/>
            <person name="Oguchi A."/>
            <person name="Ikeda H."/>
            <person name="Ishikawa J."/>
            <person name="Kitani S."/>
            <person name="Watanabe Y."/>
            <person name="Nakamura S."/>
            <person name="Katano Y."/>
            <person name="Kishi E."/>
            <person name="Sasagawa M."/>
            <person name="Ankai A."/>
            <person name="Fukui S."/>
            <person name="Hashimoto Y."/>
            <person name="Kamata S."/>
            <person name="Otoguro M."/>
            <person name="Tanikawa S."/>
            <person name="Nihira T."/>
            <person name="Horinouchi S."/>
            <person name="Ohnishi Y."/>
            <person name="Hayakawa M."/>
            <person name="Kuzuyama T."/>
            <person name="Arisawa A."/>
            <person name="Nomoto F."/>
            <person name="Miura H."/>
            <person name="Takahashi Y."/>
            <person name="Fujita N."/>
        </authorList>
    </citation>
    <scope>NUCLEOTIDE SEQUENCE [LARGE SCALE GENOMIC DNA]</scope>
    <source>
        <strain evidence="3">ATCC 33774 / DSM 43861 / JCM 3304 / KCC A-0304 / NBRC 14216 / KM-6054</strain>
    </source>
</reference>
<dbReference type="PATRIC" id="fig|452652.3.peg.7598"/>
<feature type="compositionally biased region" description="Acidic residues" evidence="1">
    <location>
        <begin position="62"/>
        <end position="78"/>
    </location>
</feature>
<accession>E4NK10</accession>
<evidence type="ECO:0000313" key="2">
    <source>
        <dbReference type="EMBL" id="BAJ33308.1"/>
    </source>
</evidence>
<dbReference type="EMBL" id="AP010968">
    <property type="protein sequence ID" value="BAJ33308.1"/>
    <property type="molecule type" value="Genomic_DNA"/>
</dbReference>
<feature type="region of interest" description="Disordered" evidence="1">
    <location>
        <begin position="60"/>
        <end position="79"/>
    </location>
</feature>
<evidence type="ECO:0000313" key="3">
    <source>
        <dbReference type="Proteomes" id="UP000007076"/>
    </source>
</evidence>
<dbReference type="HOGENOM" id="CLU_2117740_0_0_11"/>
<dbReference type="AlphaFoldDB" id="E4NK10"/>
<dbReference type="KEGG" id="ksk:KSE_75550"/>
<sequence length="114" mass="11839">MPGLGRLTRMVMTGMTVCQDPKAVTASSEGAVAIGDRVLHPRDLDAYATIAYELAGLREDDGGFGDGEDGPDDVDPEGLDTALEWARGGAVPRPAAVVVPGCQGRSLKMTVRGL</sequence>
<dbReference type="Proteomes" id="UP000007076">
    <property type="component" value="Chromosome"/>
</dbReference>